<evidence type="ECO:0000256" key="2">
    <source>
        <dbReference type="SAM" id="Phobius"/>
    </source>
</evidence>
<dbReference type="PANTHER" id="PTHR40018:SF1">
    <property type="entry name" value="[PSI+] INDUCTION PROTEIN 2"/>
    <property type="match status" value="1"/>
</dbReference>
<evidence type="ECO:0000256" key="1">
    <source>
        <dbReference type="SAM" id="MobiDB-lite"/>
    </source>
</evidence>
<keyword evidence="2" id="KW-1133">Transmembrane helix</keyword>
<dbReference type="OrthoDB" id="5401332at2759"/>
<dbReference type="GO" id="GO:0005886">
    <property type="term" value="C:plasma membrane"/>
    <property type="evidence" value="ECO:0007669"/>
    <property type="project" value="TreeGrafter"/>
</dbReference>
<comment type="caution">
    <text evidence="3">The sequence shown here is derived from an EMBL/GenBank/DDBJ whole genome shotgun (WGS) entry which is preliminary data.</text>
</comment>
<feature type="compositionally biased region" description="Low complexity" evidence="1">
    <location>
        <begin position="96"/>
        <end position="111"/>
    </location>
</feature>
<dbReference type="STRING" id="1316194.A0A1Q5UH18"/>
<feature type="compositionally biased region" description="Polar residues" evidence="1">
    <location>
        <begin position="388"/>
        <end position="405"/>
    </location>
</feature>
<protein>
    <submittedName>
        <fullName evidence="3">Uncharacterized protein</fullName>
    </submittedName>
</protein>
<name>A0A1Q5UH18_9EURO</name>
<feature type="region of interest" description="Disordered" evidence="1">
    <location>
        <begin position="91"/>
        <end position="120"/>
    </location>
</feature>
<feature type="compositionally biased region" description="Polar residues" evidence="1">
    <location>
        <begin position="343"/>
        <end position="365"/>
    </location>
</feature>
<evidence type="ECO:0000313" key="3">
    <source>
        <dbReference type="EMBL" id="OKP11788.1"/>
    </source>
</evidence>
<sequence length="454" mass="49116">MSPASMAMYWVRSTASDIESVPSTFSSWDKCMAKSYCKWPVIAAIIIVSVIVIGILGCIINCLCCGYQCCKCCCGCCCPSGRRRNKQAKYYDEPTPYNNHQQPPAHQPNPHTAYQPSPAPPVYRGAVQTATFDNPKSPSKIDEDALPHMPTWAAAVDKHVEDPSAHRDDVELEPLNPQHLDRKQGGASPLHVATAVSDYPPDRTGSAAGYRGFTPTDPYARRSPGPATALAATQDPYGRRSPGMSPPPNAHAADPYARRSPGPQGMGVMDPYGRRSPGPATAYGTGTPQDPYARRSPGLTSPVGAPSPYDNHQHNYNQGYDHSQQRQQPYDEYHNGAGYHAVTSPSPVATAPYQSQTHQQNNTYNAMPAYSPPTEHPPALATRGGFQRQPSFGSSQYPPTYTSHPASPPPPFQSTAGSEYGAHEYGVAESGRDQRPPSLLQSGRRPVPGTFRDV</sequence>
<accession>A0A1Q5UH18</accession>
<organism evidence="3 4">
    <name type="scientific">Penicillium subrubescens</name>
    <dbReference type="NCBI Taxonomy" id="1316194"/>
    <lineage>
        <taxon>Eukaryota</taxon>
        <taxon>Fungi</taxon>
        <taxon>Dikarya</taxon>
        <taxon>Ascomycota</taxon>
        <taxon>Pezizomycotina</taxon>
        <taxon>Eurotiomycetes</taxon>
        <taxon>Eurotiomycetidae</taxon>
        <taxon>Eurotiales</taxon>
        <taxon>Aspergillaceae</taxon>
        <taxon>Penicillium</taxon>
    </lineage>
</organism>
<proteinExistence type="predicted"/>
<feature type="region of interest" description="Disordered" evidence="1">
    <location>
        <begin position="194"/>
        <end position="454"/>
    </location>
</feature>
<dbReference type="AlphaFoldDB" id="A0A1Q5UH18"/>
<dbReference type="PANTHER" id="PTHR40018">
    <property type="entry name" value="[PSI+] INDUCTION PROTEIN 2"/>
    <property type="match status" value="1"/>
</dbReference>
<dbReference type="InterPro" id="IPR037504">
    <property type="entry name" value="PSI_induc_2"/>
</dbReference>
<keyword evidence="2" id="KW-0472">Membrane</keyword>
<gene>
    <name evidence="3" type="ORF">PENSUB_2654</name>
</gene>
<keyword evidence="4" id="KW-1185">Reference proteome</keyword>
<reference evidence="3 4" key="1">
    <citation type="submission" date="2016-10" db="EMBL/GenBank/DDBJ databases">
        <title>Genome sequence of the ascomycete fungus Penicillium subrubescens.</title>
        <authorList>
            <person name="De Vries R.P."/>
            <person name="Peng M."/>
            <person name="Dilokpimol A."/>
            <person name="Hilden K."/>
            <person name="Makela M.R."/>
            <person name="Grigoriev I."/>
            <person name="Riley R."/>
            <person name="Granchi Z."/>
        </authorList>
    </citation>
    <scope>NUCLEOTIDE SEQUENCE [LARGE SCALE GENOMIC DNA]</scope>
    <source>
        <strain evidence="3 4">CBS 132785</strain>
    </source>
</reference>
<keyword evidence="2" id="KW-0812">Transmembrane</keyword>
<dbReference type="GO" id="GO:0005935">
    <property type="term" value="C:cellular bud neck"/>
    <property type="evidence" value="ECO:0007669"/>
    <property type="project" value="TreeGrafter"/>
</dbReference>
<evidence type="ECO:0000313" key="4">
    <source>
        <dbReference type="Proteomes" id="UP000186955"/>
    </source>
</evidence>
<dbReference type="Proteomes" id="UP000186955">
    <property type="component" value="Unassembled WGS sequence"/>
</dbReference>
<feature type="transmembrane region" description="Helical" evidence="2">
    <location>
        <begin position="39"/>
        <end position="63"/>
    </location>
</feature>
<feature type="compositionally biased region" description="Polar residues" evidence="1">
    <location>
        <begin position="314"/>
        <end position="328"/>
    </location>
</feature>
<dbReference type="EMBL" id="MNBE01000273">
    <property type="protein sequence ID" value="OKP11788.1"/>
    <property type="molecule type" value="Genomic_DNA"/>
</dbReference>